<gene>
    <name evidence="2" type="ORF">LEA_07716</name>
</gene>
<dbReference type="AlphaFoldDB" id="K1TWR1"/>
<dbReference type="EMBL" id="AJWY01005096">
    <property type="protein sequence ID" value="EKC70565.1"/>
    <property type="molecule type" value="Genomic_DNA"/>
</dbReference>
<evidence type="ECO:0000313" key="2">
    <source>
        <dbReference type="EMBL" id="EKC70565.1"/>
    </source>
</evidence>
<organism evidence="2">
    <name type="scientific">human gut metagenome</name>
    <dbReference type="NCBI Taxonomy" id="408170"/>
    <lineage>
        <taxon>unclassified sequences</taxon>
        <taxon>metagenomes</taxon>
        <taxon>organismal metagenomes</taxon>
    </lineage>
</organism>
<accession>K1TWR1</accession>
<name>K1TWR1_9ZZZZ</name>
<feature type="non-terminal residue" evidence="2">
    <location>
        <position position="74"/>
    </location>
</feature>
<feature type="transmembrane region" description="Helical" evidence="1">
    <location>
        <begin position="12"/>
        <end position="35"/>
    </location>
</feature>
<keyword evidence="1" id="KW-0812">Transmembrane</keyword>
<protein>
    <submittedName>
        <fullName evidence="2">Uncharacterized protein</fullName>
    </submittedName>
</protein>
<proteinExistence type="predicted"/>
<keyword evidence="1" id="KW-0472">Membrane</keyword>
<reference evidence="2" key="1">
    <citation type="journal article" date="2013" name="Environ. Microbiol.">
        <title>Microbiota from the distal guts of lean and obese adolescents exhibit partial functional redundancy besides clear differences in community structure.</title>
        <authorList>
            <person name="Ferrer M."/>
            <person name="Ruiz A."/>
            <person name="Lanza F."/>
            <person name="Haange S.B."/>
            <person name="Oberbach A."/>
            <person name="Till H."/>
            <person name="Bargiela R."/>
            <person name="Campoy C."/>
            <person name="Segura M.T."/>
            <person name="Richter M."/>
            <person name="von Bergen M."/>
            <person name="Seifert J."/>
            <person name="Suarez A."/>
        </authorList>
    </citation>
    <scope>NUCLEOTIDE SEQUENCE</scope>
</reference>
<comment type="caution">
    <text evidence="2">The sequence shown here is derived from an EMBL/GenBank/DDBJ whole genome shotgun (WGS) entry which is preliminary data.</text>
</comment>
<evidence type="ECO:0000256" key="1">
    <source>
        <dbReference type="SAM" id="Phobius"/>
    </source>
</evidence>
<keyword evidence="1" id="KW-1133">Transmembrane helix</keyword>
<sequence>MKDKILNALKSKAFFALAINIVIMALIIGVTAFSYDSADDFYNSLYICQYHNYYNNDINYIFATITGSLQYILL</sequence>